<keyword evidence="2 7" id="KW-0963">Cytoplasm</keyword>
<keyword evidence="3" id="KW-0677">Repeat</keyword>
<dbReference type="PROSITE" id="PS51740">
    <property type="entry name" value="SPOVT_ABRB"/>
    <property type="match status" value="2"/>
</dbReference>
<accession>A0A1I7HB08</accession>
<dbReference type="GO" id="GO:0000976">
    <property type="term" value="F:transcription cis-regulatory region binding"/>
    <property type="evidence" value="ECO:0007669"/>
    <property type="project" value="TreeGrafter"/>
</dbReference>
<evidence type="ECO:0000256" key="1">
    <source>
        <dbReference type="ARBA" id="ARBA00013860"/>
    </source>
</evidence>
<dbReference type="Gene3D" id="3.40.1550.20">
    <property type="entry name" value="Transcriptional regulator MraZ domain"/>
    <property type="match status" value="1"/>
</dbReference>
<dbReference type="Proteomes" id="UP000183508">
    <property type="component" value="Unassembled WGS sequence"/>
</dbReference>
<dbReference type="AlphaFoldDB" id="A0A1I7HB08"/>
<dbReference type="RefSeq" id="WP_074950250.1">
    <property type="nucleotide sequence ID" value="NZ_FPBV01000004.1"/>
</dbReference>
<dbReference type="NCBIfam" id="TIGR00242">
    <property type="entry name" value="division/cell wall cluster transcriptional repressor MraZ"/>
    <property type="match status" value="1"/>
</dbReference>
<dbReference type="InterPro" id="IPR035644">
    <property type="entry name" value="MraZ_C"/>
</dbReference>
<dbReference type="InterPro" id="IPR035642">
    <property type="entry name" value="MraZ_N"/>
</dbReference>
<dbReference type="PANTHER" id="PTHR34701">
    <property type="entry name" value="TRANSCRIPTIONAL REGULATOR MRAZ"/>
    <property type="match status" value="1"/>
</dbReference>
<dbReference type="CDD" id="cd16320">
    <property type="entry name" value="MraZ_N"/>
    <property type="match status" value="1"/>
</dbReference>
<dbReference type="PANTHER" id="PTHR34701:SF1">
    <property type="entry name" value="TRANSCRIPTIONAL REGULATOR MRAZ"/>
    <property type="match status" value="1"/>
</dbReference>
<evidence type="ECO:0000313" key="9">
    <source>
        <dbReference type="EMBL" id="SFU57911.1"/>
    </source>
</evidence>
<dbReference type="GO" id="GO:0003700">
    <property type="term" value="F:DNA-binding transcription factor activity"/>
    <property type="evidence" value="ECO:0007669"/>
    <property type="project" value="UniProtKB-UniRule"/>
</dbReference>
<protein>
    <recommendedName>
        <fullName evidence="1 7">Transcriptional regulator MraZ</fullName>
    </recommendedName>
</protein>
<evidence type="ECO:0000256" key="6">
    <source>
        <dbReference type="ARBA" id="ARBA00023163"/>
    </source>
</evidence>
<evidence type="ECO:0000256" key="4">
    <source>
        <dbReference type="ARBA" id="ARBA00023015"/>
    </source>
</evidence>
<evidence type="ECO:0000259" key="8">
    <source>
        <dbReference type="PROSITE" id="PS51740"/>
    </source>
</evidence>
<dbReference type="FunFam" id="3.40.1550.20:FF:000002">
    <property type="entry name" value="Transcriptional regulator MraZ"/>
    <property type="match status" value="1"/>
</dbReference>
<organism evidence="9 10">
    <name type="scientific">Alicyclobacillus macrosporangiidus</name>
    <dbReference type="NCBI Taxonomy" id="392015"/>
    <lineage>
        <taxon>Bacteria</taxon>
        <taxon>Bacillati</taxon>
        <taxon>Bacillota</taxon>
        <taxon>Bacilli</taxon>
        <taxon>Bacillales</taxon>
        <taxon>Alicyclobacillaceae</taxon>
        <taxon>Alicyclobacillus</taxon>
    </lineage>
</organism>
<dbReference type="InterPro" id="IPR007159">
    <property type="entry name" value="SpoVT-AbrB_dom"/>
</dbReference>
<dbReference type="eggNOG" id="COG2001">
    <property type="taxonomic scope" value="Bacteria"/>
</dbReference>
<dbReference type="GO" id="GO:2000143">
    <property type="term" value="P:negative regulation of DNA-templated transcription initiation"/>
    <property type="evidence" value="ECO:0007669"/>
    <property type="project" value="TreeGrafter"/>
</dbReference>
<sequence>MFMGEYQHTLDDKGRVTLPVKFRDELGPSFVMTRGLDTCLFVYPMSEWETLEAKLKRLPMTRADARAFVRFFFSGATVCEPDKQGRVLIPAGLRDYAKLDRDVVVLGVSNRVEIWSHVLWSSYAEEASQSFAEIAEKLVDLDL</sequence>
<evidence type="ECO:0000256" key="3">
    <source>
        <dbReference type="ARBA" id="ARBA00022737"/>
    </source>
</evidence>
<dbReference type="InterPro" id="IPR038619">
    <property type="entry name" value="MraZ_sf"/>
</dbReference>
<gene>
    <name evidence="7" type="primary">mraZ</name>
    <name evidence="9" type="ORF">SAMN05421543_10489</name>
</gene>
<dbReference type="OrthoDB" id="9807753at2"/>
<evidence type="ECO:0000256" key="5">
    <source>
        <dbReference type="ARBA" id="ARBA00023125"/>
    </source>
</evidence>
<dbReference type="HAMAP" id="MF_01008">
    <property type="entry name" value="MraZ"/>
    <property type="match status" value="1"/>
</dbReference>
<comment type="similarity">
    <text evidence="7">Belongs to the MraZ family.</text>
</comment>
<dbReference type="InterPro" id="IPR037914">
    <property type="entry name" value="SpoVT-AbrB_sf"/>
</dbReference>
<feature type="domain" description="SpoVT-AbrB" evidence="8">
    <location>
        <begin position="5"/>
        <end position="47"/>
    </location>
</feature>
<name>A0A1I7HB08_9BACL</name>
<keyword evidence="10" id="KW-1185">Reference proteome</keyword>
<dbReference type="InterPro" id="IPR003444">
    <property type="entry name" value="MraZ"/>
</dbReference>
<evidence type="ECO:0000313" key="10">
    <source>
        <dbReference type="Proteomes" id="UP000183508"/>
    </source>
</evidence>
<proteinExistence type="inferred from homology"/>
<dbReference type="CDD" id="cd16321">
    <property type="entry name" value="MraZ_C"/>
    <property type="match status" value="1"/>
</dbReference>
<dbReference type="GO" id="GO:0005737">
    <property type="term" value="C:cytoplasm"/>
    <property type="evidence" value="ECO:0007669"/>
    <property type="project" value="UniProtKB-UniRule"/>
</dbReference>
<dbReference type="InterPro" id="IPR020603">
    <property type="entry name" value="MraZ_dom"/>
</dbReference>
<feature type="domain" description="SpoVT-AbrB" evidence="8">
    <location>
        <begin position="76"/>
        <end position="119"/>
    </location>
</feature>
<dbReference type="SUPFAM" id="SSF89447">
    <property type="entry name" value="AbrB/MazE/MraZ-like"/>
    <property type="match status" value="1"/>
</dbReference>
<comment type="subunit">
    <text evidence="7">Forms oligomers.</text>
</comment>
<dbReference type="STRING" id="392015.SAMN05421543_10489"/>
<keyword evidence="4 7" id="KW-0805">Transcription regulation</keyword>
<evidence type="ECO:0000256" key="7">
    <source>
        <dbReference type="HAMAP-Rule" id="MF_01008"/>
    </source>
</evidence>
<comment type="subcellular location">
    <subcellularLocation>
        <location evidence="7">Cytoplasm</location>
        <location evidence="7">Nucleoid</location>
    </subcellularLocation>
</comment>
<keyword evidence="6 7" id="KW-0804">Transcription</keyword>
<reference evidence="10" key="1">
    <citation type="submission" date="2016-10" db="EMBL/GenBank/DDBJ databases">
        <authorList>
            <person name="Varghese N."/>
        </authorList>
    </citation>
    <scope>NUCLEOTIDE SEQUENCE [LARGE SCALE GENOMIC DNA]</scope>
    <source>
        <strain evidence="10">DSM 17980</strain>
    </source>
</reference>
<dbReference type="EMBL" id="FPBV01000004">
    <property type="protein sequence ID" value="SFU57911.1"/>
    <property type="molecule type" value="Genomic_DNA"/>
</dbReference>
<keyword evidence="5 7" id="KW-0238">DNA-binding</keyword>
<dbReference type="Pfam" id="PF02381">
    <property type="entry name" value="MraZ"/>
    <property type="match status" value="2"/>
</dbReference>
<dbReference type="GO" id="GO:0009295">
    <property type="term" value="C:nucleoid"/>
    <property type="evidence" value="ECO:0007669"/>
    <property type="project" value="UniProtKB-SubCell"/>
</dbReference>
<evidence type="ECO:0000256" key="2">
    <source>
        <dbReference type="ARBA" id="ARBA00022490"/>
    </source>
</evidence>